<organism evidence="1 2">
    <name type="scientific">Rhynchophorus ferrugineus</name>
    <name type="common">Red palm weevil</name>
    <name type="synonym">Curculio ferrugineus</name>
    <dbReference type="NCBI Taxonomy" id="354439"/>
    <lineage>
        <taxon>Eukaryota</taxon>
        <taxon>Metazoa</taxon>
        <taxon>Ecdysozoa</taxon>
        <taxon>Arthropoda</taxon>
        <taxon>Hexapoda</taxon>
        <taxon>Insecta</taxon>
        <taxon>Pterygota</taxon>
        <taxon>Neoptera</taxon>
        <taxon>Endopterygota</taxon>
        <taxon>Coleoptera</taxon>
        <taxon>Polyphaga</taxon>
        <taxon>Cucujiformia</taxon>
        <taxon>Curculionidae</taxon>
        <taxon>Dryophthorinae</taxon>
        <taxon>Rhynchophorus</taxon>
    </lineage>
</organism>
<gene>
    <name evidence="1" type="ORF">GWI33_011712</name>
</gene>
<evidence type="ECO:0000313" key="1">
    <source>
        <dbReference type="EMBL" id="KAF7285174.1"/>
    </source>
</evidence>
<name>A0A834IPX6_RHYFE</name>
<accession>A0A834IPX6</accession>
<keyword evidence="2" id="KW-1185">Reference proteome</keyword>
<sequence>MFQSAFASQTGLPNSRSAGSCVRFFGRQHLSVVNREDALARAADNLRYWTLSGDRDHFNGVFFGGHIRKSMLSDPNGTISIKWHWLNGFHVASFKIHLHHDGTLIFTCELPLFEIYAHIIQ</sequence>
<dbReference type="Proteomes" id="UP000625711">
    <property type="component" value="Unassembled WGS sequence"/>
</dbReference>
<dbReference type="AlphaFoldDB" id="A0A834IPX6"/>
<proteinExistence type="predicted"/>
<dbReference type="EMBL" id="JAACXV010000060">
    <property type="protein sequence ID" value="KAF7285174.1"/>
    <property type="molecule type" value="Genomic_DNA"/>
</dbReference>
<reference evidence="1" key="1">
    <citation type="submission" date="2020-08" db="EMBL/GenBank/DDBJ databases">
        <title>Genome sequencing and assembly of the red palm weevil Rhynchophorus ferrugineus.</title>
        <authorList>
            <person name="Dias G.B."/>
            <person name="Bergman C.M."/>
            <person name="Manee M."/>
        </authorList>
    </citation>
    <scope>NUCLEOTIDE SEQUENCE</scope>
    <source>
        <strain evidence="1">AA-2017</strain>
        <tissue evidence="1">Whole larva</tissue>
    </source>
</reference>
<protein>
    <submittedName>
        <fullName evidence="1">Uncharacterized protein</fullName>
    </submittedName>
</protein>
<comment type="caution">
    <text evidence="1">The sequence shown here is derived from an EMBL/GenBank/DDBJ whole genome shotgun (WGS) entry which is preliminary data.</text>
</comment>
<evidence type="ECO:0000313" key="2">
    <source>
        <dbReference type="Proteomes" id="UP000625711"/>
    </source>
</evidence>